<protein>
    <recommendedName>
        <fullName evidence="13">Oleosin</fullName>
    </recommendedName>
</protein>
<proteinExistence type="inferred from homology"/>
<dbReference type="PANTHER" id="PTHR33203:SF44">
    <property type="entry name" value="OLEOSIN 20.3 KDA"/>
    <property type="match status" value="1"/>
</dbReference>
<evidence type="ECO:0000256" key="3">
    <source>
        <dbReference type="ARBA" id="ARBA00004502"/>
    </source>
</evidence>
<dbReference type="GO" id="GO:0016020">
    <property type="term" value="C:membrane"/>
    <property type="evidence" value="ECO:0007669"/>
    <property type="project" value="UniProtKB-SubCell"/>
</dbReference>
<feature type="transmembrane region" description="Helical" evidence="10">
    <location>
        <begin position="21"/>
        <end position="49"/>
    </location>
</feature>
<keyword evidence="7 10" id="KW-1133">Transmembrane helix</keyword>
<gene>
    <name evidence="11" type="ORF">CK203_006421</name>
</gene>
<evidence type="ECO:0000256" key="4">
    <source>
        <dbReference type="ARBA" id="ARBA00010858"/>
    </source>
</evidence>
<dbReference type="Proteomes" id="UP000288805">
    <property type="component" value="Unassembled WGS sequence"/>
</dbReference>
<accession>A0A438KAT9</accession>
<evidence type="ECO:0008006" key="13">
    <source>
        <dbReference type="Google" id="ProtNLM"/>
    </source>
</evidence>
<feature type="compositionally biased region" description="Polar residues" evidence="9">
    <location>
        <begin position="134"/>
        <end position="147"/>
    </location>
</feature>
<evidence type="ECO:0000256" key="9">
    <source>
        <dbReference type="SAM" id="MobiDB-lite"/>
    </source>
</evidence>
<reference evidence="11 12" key="1">
    <citation type="journal article" date="2018" name="PLoS Genet.">
        <title>Population sequencing reveals clonal diversity and ancestral inbreeding in the grapevine cultivar Chardonnay.</title>
        <authorList>
            <person name="Roach M.J."/>
            <person name="Johnson D.L."/>
            <person name="Bohlmann J."/>
            <person name="van Vuuren H.J."/>
            <person name="Jones S.J."/>
            <person name="Pretorius I.S."/>
            <person name="Schmidt S.A."/>
            <person name="Borneman A.R."/>
        </authorList>
    </citation>
    <scope>NUCLEOTIDE SEQUENCE [LARGE SCALE GENOMIC DNA]</scope>
    <source>
        <strain evidence="12">cv. Chardonnay</strain>
        <tissue evidence="11">Leaf</tissue>
    </source>
</reference>
<dbReference type="GO" id="GO:0048608">
    <property type="term" value="P:reproductive structure development"/>
    <property type="evidence" value="ECO:0007669"/>
    <property type="project" value="UniProtKB-ARBA"/>
</dbReference>
<feature type="region of interest" description="Disordered" evidence="9">
    <location>
        <begin position="121"/>
        <end position="147"/>
    </location>
</feature>
<evidence type="ECO:0000256" key="8">
    <source>
        <dbReference type="ARBA" id="ARBA00023136"/>
    </source>
</evidence>
<evidence type="ECO:0000256" key="2">
    <source>
        <dbReference type="ARBA" id="ARBA00004141"/>
    </source>
</evidence>
<dbReference type="PANTHER" id="PTHR33203">
    <property type="entry name" value="OLEOSIN"/>
    <property type="match status" value="1"/>
</dbReference>
<name>A0A438KAT9_VITVI</name>
<keyword evidence="6 10" id="KW-0812">Transmembrane</keyword>
<dbReference type="InterPro" id="IPR000136">
    <property type="entry name" value="Oleosin"/>
</dbReference>
<dbReference type="GO" id="GO:0012511">
    <property type="term" value="C:monolayer-surrounded lipid storage body"/>
    <property type="evidence" value="ECO:0007669"/>
    <property type="project" value="InterPro"/>
</dbReference>
<keyword evidence="5" id="KW-0551">Lipid droplet</keyword>
<comment type="subcellular location">
    <subcellularLocation>
        <location evidence="3">Lipid droplet</location>
    </subcellularLocation>
    <subcellularLocation>
        <location evidence="2">Membrane</location>
        <topology evidence="2">Multi-pass membrane protein</topology>
    </subcellularLocation>
</comment>
<evidence type="ECO:0000313" key="12">
    <source>
        <dbReference type="Proteomes" id="UP000288805"/>
    </source>
</evidence>
<sequence length="147" mass="15917">MAEHQQRPGFMPEKGPSTSQVLAVITLFPVGGILLVLSGLTLAGTLIGLTVATPTFRDLQPNPGPRSSGSRTGYHRISHLRRLRNHRTVFTLLDRQLPPERPRNGANGACKVESAGGCGPVGHEGEGSWAWNPRQGTRNYKDMNNQA</sequence>
<comment type="function">
    <text evidence="1">May have a structural role to stabilize the lipid body during desiccation of the seed by preventing coalescence of the oil. Probably interacts with both lipid and phospholipid moieties of lipid bodies. May also provide recognition signals for specific lipase anchorage in lipolysis during seedling growth.</text>
</comment>
<dbReference type="AlphaFoldDB" id="A0A438KAT9"/>
<evidence type="ECO:0000256" key="7">
    <source>
        <dbReference type="ARBA" id="ARBA00022989"/>
    </source>
</evidence>
<evidence type="ECO:0000256" key="6">
    <source>
        <dbReference type="ARBA" id="ARBA00022692"/>
    </source>
</evidence>
<evidence type="ECO:0000313" key="11">
    <source>
        <dbReference type="EMBL" id="RVX18303.1"/>
    </source>
</evidence>
<dbReference type="EMBL" id="QGNW01000011">
    <property type="protein sequence ID" value="RVX18303.1"/>
    <property type="molecule type" value="Genomic_DNA"/>
</dbReference>
<dbReference type="Pfam" id="PF01277">
    <property type="entry name" value="Oleosin"/>
    <property type="match status" value="1"/>
</dbReference>
<keyword evidence="8 10" id="KW-0472">Membrane</keyword>
<comment type="similarity">
    <text evidence="4">Belongs to the oleosin family.</text>
</comment>
<organism evidence="11 12">
    <name type="scientific">Vitis vinifera</name>
    <name type="common">Grape</name>
    <dbReference type="NCBI Taxonomy" id="29760"/>
    <lineage>
        <taxon>Eukaryota</taxon>
        <taxon>Viridiplantae</taxon>
        <taxon>Streptophyta</taxon>
        <taxon>Embryophyta</taxon>
        <taxon>Tracheophyta</taxon>
        <taxon>Spermatophyta</taxon>
        <taxon>Magnoliopsida</taxon>
        <taxon>eudicotyledons</taxon>
        <taxon>Gunneridae</taxon>
        <taxon>Pentapetalae</taxon>
        <taxon>rosids</taxon>
        <taxon>Vitales</taxon>
        <taxon>Vitaceae</taxon>
        <taxon>Viteae</taxon>
        <taxon>Vitis</taxon>
    </lineage>
</organism>
<evidence type="ECO:0000256" key="5">
    <source>
        <dbReference type="ARBA" id="ARBA00022677"/>
    </source>
</evidence>
<evidence type="ECO:0000256" key="10">
    <source>
        <dbReference type="SAM" id="Phobius"/>
    </source>
</evidence>
<evidence type="ECO:0000256" key="1">
    <source>
        <dbReference type="ARBA" id="ARBA00002582"/>
    </source>
</evidence>
<dbReference type="GO" id="GO:0009791">
    <property type="term" value="P:post-embryonic development"/>
    <property type="evidence" value="ECO:0007669"/>
    <property type="project" value="UniProtKB-ARBA"/>
</dbReference>
<comment type="caution">
    <text evidence="11">The sequence shown here is derived from an EMBL/GenBank/DDBJ whole genome shotgun (WGS) entry which is preliminary data.</text>
</comment>